<dbReference type="SUPFAM" id="SSF55008">
    <property type="entry name" value="HMA, heavy metal-associated domain"/>
    <property type="match status" value="1"/>
</dbReference>
<dbReference type="Pfam" id="PF00403">
    <property type="entry name" value="HMA"/>
    <property type="match status" value="1"/>
</dbReference>
<dbReference type="OrthoDB" id="7762541at2"/>
<evidence type="ECO:0000256" key="5">
    <source>
        <dbReference type="ARBA" id="ARBA00022723"/>
    </source>
</evidence>
<protein>
    <submittedName>
        <fullName evidence="13">Copper-translocating P-type ATPase</fullName>
    </submittedName>
</protein>
<dbReference type="NCBIfam" id="TIGR01525">
    <property type="entry name" value="ATPase-IB_hvy"/>
    <property type="match status" value="1"/>
</dbReference>
<dbReference type="NCBIfam" id="TIGR01511">
    <property type="entry name" value="ATPase-IB1_Cu"/>
    <property type="match status" value="1"/>
</dbReference>
<reference evidence="13 14" key="1">
    <citation type="submission" date="2019-02" db="EMBL/GenBank/DDBJ databases">
        <title>Hansschlegelia quercus sp. nov., a novel methylotrophic bacterium from buds of oak (Quercus robur L.).</title>
        <authorList>
            <person name="Agafonova N.V."/>
            <person name="Kaparullina E.N."/>
            <person name="Grouzdev D.S."/>
            <person name="Doronina N.V."/>
        </authorList>
    </citation>
    <scope>NUCLEOTIDE SEQUENCE [LARGE SCALE GENOMIC DNA]</scope>
    <source>
        <strain evidence="13 14">Dub</strain>
    </source>
</reference>
<dbReference type="InterPro" id="IPR036163">
    <property type="entry name" value="HMA_dom_sf"/>
</dbReference>
<dbReference type="Gene3D" id="3.40.50.1000">
    <property type="entry name" value="HAD superfamily/HAD-like"/>
    <property type="match status" value="1"/>
</dbReference>
<evidence type="ECO:0000313" key="14">
    <source>
        <dbReference type="Proteomes" id="UP000291613"/>
    </source>
</evidence>
<dbReference type="FunFam" id="2.70.150.10:FF:000020">
    <property type="entry name" value="Copper-exporting P-type ATPase A"/>
    <property type="match status" value="1"/>
</dbReference>
<dbReference type="PRINTS" id="PR00119">
    <property type="entry name" value="CATATPASE"/>
</dbReference>
<dbReference type="SUPFAM" id="SSF81653">
    <property type="entry name" value="Calcium ATPase, transduction domain A"/>
    <property type="match status" value="1"/>
</dbReference>
<dbReference type="PROSITE" id="PS01047">
    <property type="entry name" value="HMA_1"/>
    <property type="match status" value="1"/>
</dbReference>
<evidence type="ECO:0000259" key="12">
    <source>
        <dbReference type="PROSITE" id="PS50846"/>
    </source>
</evidence>
<dbReference type="EMBL" id="SIUB01000001">
    <property type="protein sequence ID" value="TBN55110.1"/>
    <property type="molecule type" value="Genomic_DNA"/>
</dbReference>
<dbReference type="PROSITE" id="PS00154">
    <property type="entry name" value="ATPASE_E1_E2"/>
    <property type="match status" value="1"/>
</dbReference>
<dbReference type="InterPro" id="IPR006121">
    <property type="entry name" value="HMA_dom"/>
</dbReference>
<feature type="transmembrane region" description="Helical" evidence="11">
    <location>
        <begin position="197"/>
        <end position="215"/>
    </location>
</feature>
<comment type="caution">
    <text evidence="13">The sequence shown here is derived from an EMBL/GenBank/DDBJ whole genome shotgun (WGS) entry which is preliminary data.</text>
</comment>
<name>A0A4Q9GSF7_9HYPH</name>
<evidence type="ECO:0000256" key="4">
    <source>
        <dbReference type="ARBA" id="ARBA00022692"/>
    </source>
</evidence>
<accession>A0A4Q9GSF7</accession>
<keyword evidence="6 11" id="KW-0547">Nucleotide-binding</keyword>
<dbReference type="SFLD" id="SFLDG00002">
    <property type="entry name" value="C1.7:_P-type_atpase_like"/>
    <property type="match status" value="1"/>
</dbReference>
<dbReference type="PANTHER" id="PTHR43520">
    <property type="entry name" value="ATP7, ISOFORM B"/>
    <property type="match status" value="1"/>
</dbReference>
<evidence type="ECO:0000256" key="2">
    <source>
        <dbReference type="ARBA" id="ARBA00006024"/>
    </source>
</evidence>
<dbReference type="SUPFAM" id="SSF56784">
    <property type="entry name" value="HAD-like"/>
    <property type="match status" value="1"/>
</dbReference>
<dbReference type="PANTHER" id="PTHR43520:SF8">
    <property type="entry name" value="P-TYPE CU(+) TRANSPORTER"/>
    <property type="match status" value="1"/>
</dbReference>
<comment type="similarity">
    <text evidence="2 11">Belongs to the cation transport ATPase (P-type) (TC 3.A.3) family. Type IB subfamily.</text>
</comment>
<dbReference type="Proteomes" id="UP000291613">
    <property type="component" value="Unassembled WGS sequence"/>
</dbReference>
<feature type="transmembrane region" description="Helical" evidence="11">
    <location>
        <begin position="689"/>
        <end position="706"/>
    </location>
</feature>
<dbReference type="InterPro" id="IPR027256">
    <property type="entry name" value="P-typ_ATPase_IB"/>
</dbReference>
<evidence type="ECO:0000256" key="8">
    <source>
        <dbReference type="ARBA" id="ARBA00022967"/>
    </source>
</evidence>
<evidence type="ECO:0000256" key="9">
    <source>
        <dbReference type="ARBA" id="ARBA00022989"/>
    </source>
</evidence>
<feature type="transmembrane region" description="Helical" evidence="11">
    <location>
        <begin position="712"/>
        <end position="730"/>
    </location>
</feature>
<dbReference type="GO" id="GO:0005886">
    <property type="term" value="C:plasma membrane"/>
    <property type="evidence" value="ECO:0007669"/>
    <property type="project" value="UniProtKB-SubCell"/>
</dbReference>
<dbReference type="InterPro" id="IPR008250">
    <property type="entry name" value="ATPase_P-typ_transduc_dom_A_sf"/>
</dbReference>
<dbReference type="AlphaFoldDB" id="A0A4Q9GSF7"/>
<keyword evidence="14" id="KW-1185">Reference proteome</keyword>
<dbReference type="CDD" id="cd02094">
    <property type="entry name" value="P-type_ATPase_Cu-like"/>
    <property type="match status" value="1"/>
</dbReference>
<dbReference type="PROSITE" id="PS50846">
    <property type="entry name" value="HMA_2"/>
    <property type="match status" value="1"/>
</dbReference>
<feature type="transmembrane region" description="Helical" evidence="11">
    <location>
        <begin position="168"/>
        <end position="191"/>
    </location>
</feature>
<gene>
    <name evidence="13" type="ORF">EYR15_02930</name>
</gene>
<evidence type="ECO:0000256" key="3">
    <source>
        <dbReference type="ARBA" id="ARBA00022475"/>
    </source>
</evidence>
<dbReference type="GO" id="GO:0005507">
    <property type="term" value="F:copper ion binding"/>
    <property type="evidence" value="ECO:0007669"/>
    <property type="project" value="TreeGrafter"/>
</dbReference>
<dbReference type="InterPro" id="IPR017969">
    <property type="entry name" value="Heavy-metal-associated_CS"/>
</dbReference>
<dbReference type="GO" id="GO:0060003">
    <property type="term" value="P:copper ion export"/>
    <property type="evidence" value="ECO:0007669"/>
    <property type="project" value="UniProtKB-ARBA"/>
</dbReference>
<evidence type="ECO:0000256" key="10">
    <source>
        <dbReference type="ARBA" id="ARBA00023136"/>
    </source>
</evidence>
<dbReference type="SUPFAM" id="SSF81665">
    <property type="entry name" value="Calcium ATPase, transmembrane domain M"/>
    <property type="match status" value="1"/>
</dbReference>
<feature type="domain" description="HMA" evidence="12">
    <location>
        <begin position="14"/>
        <end position="79"/>
    </location>
</feature>
<dbReference type="GO" id="GO:0005524">
    <property type="term" value="F:ATP binding"/>
    <property type="evidence" value="ECO:0007669"/>
    <property type="project" value="UniProtKB-UniRule"/>
</dbReference>
<dbReference type="InterPro" id="IPR036412">
    <property type="entry name" value="HAD-like_sf"/>
</dbReference>
<comment type="subcellular location">
    <subcellularLocation>
        <location evidence="1">Cell membrane</location>
        <topology evidence="1">Multi-pass membrane protein</topology>
    </subcellularLocation>
</comment>
<sequence length="738" mass="74765">MNRPQPSQAFDPAAALTLDIEGMHCAACSARVEKVLGATPGVASAVVNLPLERADVRFVGAPDPAAAVAAVERAGYVAHVRPAGAAERRQAEAGRAEAKRADERRTILLLIMTAVLGAPFLVEMLGMALAAHEVLPGWAQLLLATPVQVLVGWRFYRGAYAALRGGSANMDVLVALGTSAAFLWSAAQVVFGGHGGLYFEASVAVLGFVLLGNLLQARATAGASAAITALSALTPATARRRVDGHDEEVAVEALEPGDLVLVRPGERLPVDGQIVEGESAVDEQLVTGESRPVAKKAGDAVVAGSLNGSGFLVVSATAVGEDATPARIGRLVARAQLAKAPVQRLVDRVTAVFVPIVVGLSVITFVGWLIAGAGFGVSLGHAIAVLVIACPCALGLATPAALVAGAGAGAKAGILVRDIDALERAAKIDAVIFDKTGTLTAGRPALVATEAIDGDGSRLLALAAAIERGSEHPLGKAVVEAAEGQGLRIHEAFNIRAHSGDGVSGEVEGAKVAVGGLRLLASLGVHTAPIEPMLARQAAQARTAVAVSEGRRAKGVLAFADAPRPSAAQAVGRLRALGIEVVMLTGDSAEAAAPIARAVGISRVEAGQRPADKLVAIERLKAEGSRVAMVGDGVNDAPALAAADLGIAMGGGADVALESAGVALLRPDPALAGAAIELSRRTVRTIRQNLGWAFAYNVIGLPAAAFGFLSPAIAGAAMALSSASVVLNALRLSRWKPE</sequence>
<dbReference type="InterPro" id="IPR023299">
    <property type="entry name" value="ATPase_P-typ_cyto_dom_N"/>
</dbReference>
<dbReference type="NCBIfam" id="TIGR01494">
    <property type="entry name" value="ATPase_P-type"/>
    <property type="match status" value="1"/>
</dbReference>
<dbReference type="SFLD" id="SFLDS00003">
    <property type="entry name" value="Haloacid_Dehalogenase"/>
    <property type="match status" value="1"/>
</dbReference>
<dbReference type="Pfam" id="PF00702">
    <property type="entry name" value="Hydrolase"/>
    <property type="match status" value="1"/>
</dbReference>
<evidence type="ECO:0000313" key="13">
    <source>
        <dbReference type="EMBL" id="TBN55110.1"/>
    </source>
</evidence>
<organism evidence="13 14">
    <name type="scientific">Hansschlegelia quercus</name>
    <dbReference type="NCBI Taxonomy" id="2528245"/>
    <lineage>
        <taxon>Bacteria</taxon>
        <taxon>Pseudomonadati</taxon>
        <taxon>Pseudomonadota</taxon>
        <taxon>Alphaproteobacteria</taxon>
        <taxon>Hyphomicrobiales</taxon>
        <taxon>Methylopilaceae</taxon>
        <taxon>Hansschlegelia</taxon>
    </lineage>
</organism>
<dbReference type="InterPro" id="IPR001757">
    <property type="entry name" value="P_typ_ATPase"/>
</dbReference>
<dbReference type="CDD" id="cd00371">
    <property type="entry name" value="HMA"/>
    <property type="match status" value="1"/>
</dbReference>
<dbReference type="SFLD" id="SFLDF00027">
    <property type="entry name" value="p-type_atpase"/>
    <property type="match status" value="1"/>
</dbReference>
<keyword evidence="7 11" id="KW-0067">ATP-binding</keyword>
<dbReference type="GO" id="GO:0055070">
    <property type="term" value="P:copper ion homeostasis"/>
    <property type="evidence" value="ECO:0007669"/>
    <property type="project" value="TreeGrafter"/>
</dbReference>
<evidence type="ECO:0000256" key="1">
    <source>
        <dbReference type="ARBA" id="ARBA00004651"/>
    </source>
</evidence>
<dbReference type="Gene3D" id="3.40.1110.10">
    <property type="entry name" value="Calcium-transporting ATPase, cytoplasmic domain N"/>
    <property type="match status" value="1"/>
</dbReference>
<dbReference type="InterPro" id="IPR023298">
    <property type="entry name" value="ATPase_P-typ_TM_dom_sf"/>
</dbReference>
<dbReference type="PROSITE" id="PS01229">
    <property type="entry name" value="COF_2"/>
    <property type="match status" value="1"/>
</dbReference>
<dbReference type="GO" id="GO:0016887">
    <property type="term" value="F:ATP hydrolysis activity"/>
    <property type="evidence" value="ECO:0007669"/>
    <property type="project" value="InterPro"/>
</dbReference>
<dbReference type="PRINTS" id="PR00942">
    <property type="entry name" value="CUATPASEI"/>
</dbReference>
<feature type="transmembrane region" description="Helical" evidence="11">
    <location>
        <begin position="137"/>
        <end position="156"/>
    </location>
</feature>
<keyword evidence="4 11" id="KW-0812">Transmembrane</keyword>
<dbReference type="Pfam" id="PF00122">
    <property type="entry name" value="E1-E2_ATPase"/>
    <property type="match status" value="1"/>
</dbReference>
<evidence type="ECO:0000256" key="6">
    <source>
        <dbReference type="ARBA" id="ARBA00022741"/>
    </source>
</evidence>
<dbReference type="InterPro" id="IPR018303">
    <property type="entry name" value="ATPase_P-typ_P_site"/>
</dbReference>
<evidence type="ECO:0000256" key="7">
    <source>
        <dbReference type="ARBA" id="ARBA00022840"/>
    </source>
</evidence>
<keyword evidence="8" id="KW-1278">Translocase</keyword>
<dbReference type="InterPro" id="IPR023214">
    <property type="entry name" value="HAD_sf"/>
</dbReference>
<keyword evidence="3 11" id="KW-1003">Cell membrane</keyword>
<dbReference type="GO" id="GO:0043682">
    <property type="term" value="F:P-type divalent copper transporter activity"/>
    <property type="evidence" value="ECO:0007669"/>
    <property type="project" value="TreeGrafter"/>
</dbReference>
<proteinExistence type="inferred from homology"/>
<evidence type="ECO:0000256" key="11">
    <source>
        <dbReference type="RuleBase" id="RU362081"/>
    </source>
</evidence>
<keyword evidence="10 11" id="KW-0472">Membrane</keyword>
<feature type="transmembrane region" description="Helical" evidence="11">
    <location>
        <begin position="383"/>
        <end position="407"/>
    </location>
</feature>
<dbReference type="InterPro" id="IPR044492">
    <property type="entry name" value="P_typ_ATPase_HD_dom"/>
</dbReference>
<dbReference type="InterPro" id="IPR059000">
    <property type="entry name" value="ATPase_P-type_domA"/>
</dbReference>
<keyword evidence="5 11" id="KW-0479">Metal-binding</keyword>
<dbReference type="Gene3D" id="3.30.70.100">
    <property type="match status" value="1"/>
</dbReference>
<feature type="transmembrane region" description="Helical" evidence="11">
    <location>
        <begin position="107"/>
        <end position="131"/>
    </location>
</feature>
<feature type="transmembrane region" description="Helical" evidence="11">
    <location>
        <begin position="349"/>
        <end position="371"/>
    </location>
</feature>
<keyword evidence="9 11" id="KW-1133">Transmembrane helix</keyword>
<dbReference type="Gene3D" id="2.70.150.10">
    <property type="entry name" value="Calcium-transporting ATPase, cytoplasmic transduction domain A"/>
    <property type="match status" value="1"/>
</dbReference>
<dbReference type="PRINTS" id="PR00943">
    <property type="entry name" value="CUATPASE"/>
</dbReference>
<dbReference type="RefSeq" id="WP_131001361.1">
    <property type="nucleotide sequence ID" value="NZ_JBHSZR010000002.1"/>
</dbReference>